<dbReference type="SUPFAM" id="SSF56112">
    <property type="entry name" value="Protein kinase-like (PK-like)"/>
    <property type="match status" value="1"/>
</dbReference>
<reference evidence="3 4" key="1">
    <citation type="submission" date="2016-10" db="EMBL/GenBank/DDBJ databases">
        <authorList>
            <person name="de Groot N.N."/>
        </authorList>
    </citation>
    <scope>NUCLEOTIDE SEQUENCE [LARGE SCALE GENOMIC DNA]</scope>
    <source>
        <strain evidence="3 4">CGMCC 1.11030</strain>
    </source>
</reference>
<accession>A0A1I3D3K3</accession>
<dbReference type="STRING" id="1114924.SAMN05216258_102364"/>
<evidence type="ECO:0000259" key="2">
    <source>
        <dbReference type="Pfam" id="PF01636"/>
    </source>
</evidence>
<name>A0A1I3D3K3_9RHOB</name>
<feature type="domain" description="Aminoglycoside phosphotransferase" evidence="2">
    <location>
        <begin position="58"/>
        <end position="295"/>
    </location>
</feature>
<evidence type="ECO:0000313" key="4">
    <source>
        <dbReference type="Proteomes" id="UP000199377"/>
    </source>
</evidence>
<dbReference type="Pfam" id="PF01636">
    <property type="entry name" value="APH"/>
    <property type="match status" value="1"/>
</dbReference>
<dbReference type="EMBL" id="FOQH01000002">
    <property type="protein sequence ID" value="SFH81246.1"/>
    <property type="molecule type" value="Genomic_DNA"/>
</dbReference>
<feature type="region of interest" description="Disordered" evidence="1">
    <location>
        <begin position="1"/>
        <end position="39"/>
    </location>
</feature>
<dbReference type="AlphaFoldDB" id="A0A1I3D3K3"/>
<evidence type="ECO:0000313" key="3">
    <source>
        <dbReference type="EMBL" id="SFH81246.1"/>
    </source>
</evidence>
<dbReference type="InterPro" id="IPR002575">
    <property type="entry name" value="Aminoglycoside_PTrfase"/>
</dbReference>
<dbReference type="OrthoDB" id="9809275at2"/>
<evidence type="ECO:0000256" key="1">
    <source>
        <dbReference type="SAM" id="MobiDB-lite"/>
    </source>
</evidence>
<dbReference type="Gene3D" id="3.90.1200.10">
    <property type="match status" value="1"/>
</dbReference>
<keyword evidence="4" id="KW-1185">Reference proteome</keyword>
<sequence>MTKSVAPALDAAPAAIPEQLSRNPTPRAPVPETSASPAPDRDALRAAFLAQAGWAAATIRPLAGDASNRRYERLSEGPGGAGAVLMDAPPEKGEDLVPFLGVTQALRARGFSAPEILAADPATGFAVIEDLGDDLYARVCARDPALETPLYLAAAELLAELQSAPAPEIAGDHAVPPYDRGTLEREAMLLPEWYLAGLGQGSAALAEEFRGRVTAALAPVEDVRGALALRDFHAENLLWLPARRGAARVGLLDYQDALRGHGAYDLISLTEDARRDTSEGLRAAATRRYLEASGQDPEAFGTAAALLAAQRNMKIVGIFARLHLRDGKAGYLDLIPRVWGHLARDLAHPALSELQAFVKAHVPPPAPGALARLRGAR</sequence>
<dbReference type="Proteomes" id="UP000199377">
    <property type="component" value="Unassembled WGS sequence"/>
</dbReference>
<feature type="compositionally biased region" description="Low complexity" evidence="1">
    <location>
        <begin position="1"/>
        <end position="17"/>
    </location>
</feature>
<proteinExistence type="predicted"/>
<dbReference type="Gene3D" id="3.30.200.20">
    <property type="entry name" value="Phosphorylase Kinase, domain 1"/>
    <property type="match status" value="1"/>
</dbReference>
<gene>
    <name evidence="3" type="ORF">SAMN05216258_102364</name>
</gene>
<protein>
    <recommendedName>
        <fullName evidence="2">Aminoglycoside phosphotransferase domain-containing protein</fullName>
    </recommendedName>
</protein>
<dbReference type="InterPro" id="IPR011009">
    <property type="entry name" value="Kinase-like_dom_sf"/>
</dbReference>
<organism evidence="3 4">
    <name type="scientific">Albimonas pacifica</name>
    <dbReference type="NCBI Taxonomy" id="1114924"/>
    <lineage>
        <taxon>Bacteria</taxon>
        <taxon>Pseudomonadati</taxon>
        <taxon>Pseudomonadota</taxon>
        <taxon>Alphaproteobacteria</taxon>
        <taxon>Rhodobacterales</taxon>
        <taxon>Paracoccaceae</taxon>
        <taxon>Albimonas</taxon>
    </lineage>
</organism>